<dbReference type="GO" id="GO:0032259">
    <property type="term" value="P:methylation"/>
    <property type="evidence" value="ECO:0007669"/>
    <property type="project" value="UniProtKB-KW"/>
</dbReference>
<protein>
    <submittedName>
        <fullName evidence="2">FkbM family methyltransferase</fullName>
    </submittedName>
</protein>
<accession>A0A6L3T5Q8</accession>
<feature type="domain" description="Methyltransferase FkbM" evidence="1">
    <location>
        <begin position="87"/>
        <end position="224"/>
    </location>
</feature>
<dbReference type="SUPFAM" id="SSF53335">
    <property type="entry name" value="S-adenosyl-L-methionine-dependent methyltransferases"/>
    <property type="match status" value="1"/>
</dbReference>
<evidence type="ECO:0000259" key="1">
    <source>
        <dbReference type="Pfam" id="PF05050"/>
    </source>
</evidence>
<dbReference type="PANTHER" id="PTHR34203">
    <property type="entry name" value="METHYLTRANSFERASE, FKBM FAMILY PROTEIN"/>
    <property type="match status" value="1"/>
</dbReference>
<dbReference type="InterPro" id="IPR052514">
    <property type="entry name" value="SAM-dependent_MTase"/>
</dbReference>
<dbReference type="OrthoDB" id="9814604at2"/>
<keyword evidence="3" id="KW-1185">Reference proteome</keyword>
<dbReference type="Gene3D" id="3.40.50.150">
    <property type="entry name" value="Vaccinia Virus protein VP39"/>
    <property type="match status" value="1"/>
</dbReference>
<gene>
    <name evidence="2" type="ORF">F6X53_01235</name>
</gene>
<organism evidence="2 3">
    <name type="scientific">Methylobacterium soli</name>
    <dbReference type="NCBI Taxonomy" id="553447"/>
    <lineage>
        <taxon>Bacteria</taxon>
        <taxon>Pseudomonadati</taxon>
        <taxon>Pseudomonadota</taxon>
        <taxon>Alphaproteobacteria</taxon>
        <taxon>Hyphomicrobiales</taxon>
        <taxon>Methylobacteriaceae</taxon>
        <taxon>Methylobacterium</taxon>
    </lineage>
</organism>
<dbReference type="NCBIfam" id="TIGR01444">
    <property type="entry name" value="fkbM_fam"/>
    <property type="match status" value="1"/>
</dbReference>
<dbReference type="Pfam" id="PF05050">
    <property type="entry name" value="Methyltransf_21"/>
    <property type="match status" value="1"/>
</dbReference>
<evidence type="ECO:0000313" key="3">
    <source>
        <dbReference type="Proteomes" id="UP000474159"/>
    </source>
</evidence>
<dbReference type="AlphaFoldDB" id="A0A6L3T5Q8"/>
<dbReference type="PANTHER" id="PTHR34203:SF15">
    <property type="entry name" value="SLL1173 PROTEIN"/>
    <property type="match status" value="1"/>
</dbReference>
<comment type="caution">
    <text evidence="2">The sequence shown here is derived from an EMBL/GenBank/DDBJ whole genome shotgun (WGS) entry which is preliminary data.</text>
</comment>
<name>A0A6L3T5Q8_9HYPH</name>
<evidence type="ECO:0000313" key="2">
    <source>
        <dbReference type="EMBL" id="KAB1081750.1"/>
    </source>
</evidence>
<proteinExistence type="predicted"/>
<reference evidence="2 3" key="1">
    <citation type="submission" date="2019-09" db="EMBL/GenBank/DDBJ databases">
        <title>YIM 48816 draft genome.</title>
        <authorList>
            <person name="Jiang L."/>
        </authorList>
    </citation>
    <scope>NUCLEOTIDE SEQUENCE [LARGE SCALE GENOMIC DNA]</scope>
    <source>
        <strain evidence="2 3">YIM 48816</strain>
    </source>
</reference>
<dbReference type="GO" id="GO:0008168">
    <property type="term" value="F:methyltransferase activity"/>
    <property type="evidence" value="ECO:0007669"/>
    <property type="project" value="UniProtKB-KW"/>
</dbReference>
<dbReference type="InterPro" id="IPR006342">
    <property type="entry name" value="FkbM_mtfrase"/>
</dbReference>
<dbReference type="EMBL" id="VZZK01000001">
    <property type="protein sequence ID" value="KAB1081750.1"/>
    <property type="molecule type" value="Genomic_DNA"/>
</dbReference>
<dbReference type="InterPro" id="IPR029063">
    <property type="entry name" value="SAM-dependent_MTases_sf"/>
</dbReference>
<dbReference type="Proteomes" id="UP000474159">
    <property type="component" value="Unassembled WGS sequence"/>
</dbReference>
<sequence length="312" mass="34990">MRRGAARIHDTRPFVRAASARGGASFWRDPLLSDAFLSRRVPLAGRIRLIHAPSGDYAFSRYTNGRGFRHFRRLCGAVLRPDSVSFDIGANIGLTALIAADVTTRGRIYAIEAAPRNFAALSRNVYEHGASIIRPIHCAVGAQEGSVPFFDNSTFGYVVAEADMAASRGTPVPLRTLDNLVAERGLERLDFIKMDIEGFEEEALNGATATLARFDPVVMLEFNSWCQIASYDRSPRRFLERLLDTFPELHVWRHGRLTDVRRLGVYQFLHTHLIEHHCNTDLIGCRAGERLDRLKAMQAERGLAGLRRRLGF</sequence>
<keyword evidence="2" id="KW-0808">Transferase</keyword>
<keyword evidence="2" id="KW-0489">Methyltransferase</keyword>